<dbReference type="PANTHER" id="PTHR13285">
    <property type="entry name" value="ACYLTRANSFERASE"/>
    <property type="match status" value="1"/>
</dbReference>
<keyword evidence="2" id="KW-1133">Transmembrane helix</keyword>
<dbReference type="GO" id="GO:0006506">
    <property type="term" value="P:GPI anchor biosynthetic process"/>
    <property type="evidence" value="ECO:0007669"/>
    <property type="project" value="TreeGrafter"/>
</dbReference>
<protein>
    <submittedName>
        <fullName evidence="3">Uncharacterized protein</fullName>
    </submittedName>
</protein>
<dbReference type="Proteomes" id="UP000536275">
    <property type="component" value="Unassembled WGS sequence"/>
</dbReference>
<dbReference type="AlphaFoldDB" id="A0A8H6BYN3"/>
<dbReference type="InterPro" id="IPR051085">
    <property type="entry name" value="MB_O-acyltransferase"/>
</dbReference>
<evidence type="ECO:0000256" key="2">
    <source>
        <dbReference type="SAM" id="Phobius"/>
    </source>
</evidence>
<comment type="caution">
    <text evidence="3">The sequence shown here is derived from an EMBL/GenBank/DDBJ whole genome shotgun (WGS) entry which is preliminary data.</text>
</comment>
<reference evidence="3 4" key="1">
    <citation type="submission" date="2020-03" db="EMBL/GenBank/DDBJ databases">
        <title>FDA dAtabase for Regulatory Grade micrObial Sequences (FDA-ARGOS): Supporting development and validation of Infectious Disease Dx tests.</title>
        <authorList>
            <person name="Campos J."/>
            <person name="Goldberg B."/>
            <person name="Tallon L."/>
            <person name="Sadzewicz L."/>
            <person name="Vavikolanu K."/>
            <person name="Mehta A."/>
            <person name="Aluvathingal J."/>
            <person name="Nadendla S."/>
            <person name="Nandy P."/>
            <person name="Geyer C."/>
            <person name="Yan Y."/>
            <person name="Sichtig H."/>
        </authorList>
    </citation>
    <scope>NUCLEOTIDE SEQUENCE [LARGE SCALE GENOMIC DNA]</scope>
    <source>
        <strain evidence="3 4">FDAARGOS_656</strain>
    </source>
</reference>
<comment type="similarity">
    <text evidence="1">Belongs to the membrane-bound acyltransferase family.</text>
</comment>
<dbReference type="GO" id="GO:0008374">
    <property type="term" value="F:O-acyltransferase activity"/>
    <property type="evidence" value="ECO:0007669"/>
    <property type="project" value="TreeGrafter"/>
</dbReference>
<keyword evidence="2" id="KW-0472">Membrane</keyword>
<feature type="transmembrane region" description="Helical" evidence="2">
    <location>
        <begin position="142"/>
        <end position="162"/>
    </location>
</feature>
<evidence type="ECO:0000313" key="3">
    <source>
        <dbReference type="EMBL" id="KAF6069530.1"/>
    </source>
</evidence>
<organism evidence="3 4">
    <name type="scientific">Candida albicans</name>
    <name type="common">Yeast</name>
    <dbReference type="NCBI Taxonomy" id="5476"/>
    <lineage>
        <taxon>Eukaryota</taxon>
        <taxon>Fungi</taxon>
        <taxon>Dikarya</taxon>
        <taxon>Ascomycota</taxon>
        <taxon>Saccharomycotina</taxon>
        <taxon>Pichiomycetes</taxon>
        <taxon>Debaryomycetaceae</taxon>
        <taxon>Candida/Lodderomyces clade</taxon>
        <taxon>Candida</taxon>
    </lineage>
</organism>
<dbReference type="GO" id="GO:0005783">
    <property type="term" value="C:endoplasmic reticulum"/>
    <property type="evidence" value="ECO:0007669"/>
    <property type="project" value="TreeGrafter"/>
</dbReference>
<accession>A0A8H6BYN3</accession>
<dbReference type="EMBL" id="JABWAD010000037">
    <property type="protein sequence ID" value="KAF6069530.1"/>
    <property type="molecule type" value="Genomic_DNA"/>
</dbReference>
<evidence type="ECO:0000256" key="1">
    <source>
        <dbReference type="ARBA" id="ARBA00010323"/>
    </source>
</evidence>
<sequence length="169" mass="19739">MNYLSQLGKLFSLETLDTRLNPTTNPIKRQSIIKKANPTSRWSTLEFKIYLTILIIVVPLMIKAAMESSNETNPNYPRFQHLLSDGWILGRKVDNSDQQYRFFRNNFPLLCGLIFIHVTLRKLINTFIIIPNGRYNNNFKRTYFDLIFGIIFLIGAHGINVFKISFHLL</sequence>
<dbReference type="PANTHER" id="PTHR13285:SF18">
    <property type="entry name" value="PROTEIN-CYSTEINE N-PALMITOYLTRANSFERASE RASP"/>
    <property type="match status" value="1"/>
</dbReference>
<keyword evidence="2" id="KW-0812">Transmembrane</keyword>
<name>A0A8H6BYN3_CANAX</name>
<proteinExistence type="inferred from homology"/>
<feature type="transmembrane region" description="Helical" evidence="2">
    <location>
        <begin position="107"/>
        <end position="130"/>
    </location>
</feature>
<evidence type="ECO:0000313" key="4">
    <source>
        <dbReference type="Proteomes" id="UP000536275"/>
    </source>
</evidence>
<gene>
    <name evidence="3" type="ORF">FOB64_003172</name>
</gene>
<dbReference type="GO" id="GO:0016020">
    <property type="term" value="C:membrane"/>
    <property type="evidence" value="ECO:0007669"/>
    <property type="project" value="GOC"/>
</dbReference>